<dbReference type="Proteomes" id="UP000301309">
    <property type="component" value="Unassembled WGS sequence"/>
</dbReference>
<comment type="caution">
    <text evidence="2">The sequence shown here is derived from an EMBL/GenBank/DDBJ whole genome shotgun (WGS) entry which is preliminary data.</text>
</comment>
<proteinExistence type="predicted"/>
<accession>A0A4D4KMY1</accession>
<evidence type="ECO:0000256" key="1">
    <source>
        <dbReference type="SAM" id="MobiDB-lite"/>
    </source>
</evidence>
<dbReference type="AlphaFoldDB" id="A0A4D4KMY1"/>
<evidence type="ECO:0000313" key="3">
    <source>
        <dbReference type="Proteomes" id="UP000301309"/>
    </source>
</evidence>
<sequence length="59" mass="6353">MLAEAGAEVLLTDRAWERTAADISDTVRTLLVEPGSGDGDGEAPRSRRTWRSPPTTPCI</sequence>
<feature type="region of interest" description="Disordered" evidence="1">
    <location>
        <begin position="30"/>
        <end position="59"/>
    </location>
</feature>
<name>A0A4D4KMY1_STRVO</name>
<keyword evidence="3" id="KW-1185">Reference proteome</keyword>
<gene>
    <name evidence="2" type="ORF">SVIO_012540</name>
</gene>
<dbReference type="EMBL" id="BJHW01000001">
    <property type="protein sequence ID" value="GDY50631.1"/>
    <property type="molecule type" value="Genomic_DNA"/>
</dbReference>
<evidence type="ECO:0000313" key="2">
    <source>
        <dbReference type="EMBL" id="GDY50631.1"/>
    </source>
</evidence>
<protein>
    <submittedName>
        <fullName evidence="2">Uncharacterized protein</fullName>
    </submittedName>
</protein>
<reference evidence="2 3" key="1">
    <citation type="journal article" date="2020" name="Int. J. Syst. Evol. Microbiol.">
        <title>Reclassification of Streptomyces castelarensis and Streptomyces sporoclivatus as later heterotypic synonyms of Streptomyces antimycoticus.</title>
        <authorList>
            <person name="Komaki H."/>
            <person name="Tamura T."/>
        </authorList>
    </citation>
    <scope>NUCLEOTIDE SEQUENCE [LARGE SCALE GENOMIC DNA]</scope>
    <source>
        <strain evidence="2 3">NBRC 13459</strain>
    </source>
</reference>
<organism evidence="2 3">
    <name type="scientific">Streptomyces violaceusniger</name>
    <dbReference type="NCBI Taxonomy" id="68280"/>
    <lineage>
        <taxon>Bacteria</taxon>
        <taxon>Bacillati</taxon>
        <taxon>Actinomycetota</taxon>
        <taxon>Actinomycetes</taxon>
        <taxon>Kitasatosporales</taxon>
        <taxon>Streptomycetaceae</taxon>
        <taxon>Streptomyces</taxon>
        <taxon>Streptomyces violaceusniger group</taxon>
    </lineage>
</organism>